<evidence type="ECO:0000259" key="8">
    <source>
        <dbReference type="Pfam" id="PF16686"/>
    </source>
</evidence>
<name>A0A9P6QIR2_9FUNG</name>
<dbReference type="OrthoDB" id="2186770at2759"/>
<sequence length="149" mass="17323">MNTQNDPWDLGDAKRLRSTEELKEGAFCEYVCEVLQAMPIQYGKSRVLVVTDYTENPHLPYFNHHKATTPQGRRSLRVSLWDDHAFLSTDLGVEQGHLLLLKNVVPKYPRMSQIIEVVMHGTRSYQRVKPKRSVVILDEQHQLVRELLK</sequence>
<evidence type="ECO:0000256" key="4">
    <source>
        <dbReference type="ARBA" id="ARBA00022454"/>
    </source>
</evidence>
<dbReference type="GO" id="GO:0000781">
    <property type="term" value="C:chromosome, telomeric region"/>
    <property type="evidence" value="ECO:0007669"/>
    <property type="project" value="UniProtKB-SubCell"/>
</dbReference>
<evidence type="ECO:0000313" key="9">
    <source>
        <dbReference type="EMBL" id="KAG0269044.1"/>
    </source>
</evidence>
<accession>A0A9P6QIR2</accession>
<comment type="caution">
    <text evidence="9">The sequence shown here is derived from an EMBL/GenBank/DDBJ whole genome shotgun (WGS) entry which is preliminary data.</text>
</comment>
<proteinExistence type="inferred from homology"/>
<dbReference type="InterPro" id="IPR012340">
    <property type="entry name" value="NA-bd_OB-fold"/>
</dbReference>
<gene>
    <name evidence="9" type="ORF">DFQ27_004976</name>
</gene>
<protein>
    <recommendedName>
        <fullName evidence="8">Protection of telomeres protein 1 ssDNA-binding domain-containing protein</fullName>
    </recommendedName>
</protein>
<evidence type="ECO:0000256" key="7">
    <source>
        <dbReference type="ARBA" id="ARBA00023242"/>
    </source>
</evidence>
<dbReference type="GO" id="GO:0005634">
    <property type="term" value="C:nucleus"/>
    <property type="evidence" value="ECO:0007669"/>
    <property type="project" value="UniProtKB-SubCell"/>
</dbReference>
<dbReference type="EMBL" id="JAAAJB010000035">
    <property type="protein sequence ID" value="KAG0269044.1"/>
    <property type="molecule type" value="Genomic_DNA"/>
</dbReference>
<dbReference type="AlphaFoldDB" id="A0A9P6QIR2"/>
<keyword evidence="4" id="KW-0158">Chromosome</keyword>
<keyword evidence="7" id="KW-0539">Nucleus</keyword>
<dbReference type="Proteomes" id="UP000807716">
    <property type="component" value="Unassembled WGS sequence"/>
</dbReference>
<evidence type="ECO:0000256" key="5">
    <source>
        <dbReference type="ARBA" id="ARBA00022895"/>
    </source>
</evidence>
<dbReference type="Pfam" id="PF16686">
    <property type="entry name" value="POT1PC"/>
    <property type="match status" value="1"/>
</dbReference>
<organism evidence="9 10">
    <name type="scientific">Actinomortierella ambigua</name>
    <dbReference type="NCBI Taxonomy" id="1343610"/>
    <lineage>
        <taxon>Eukaryota</taxon>
        <taxon>Fungi</taxon>
        <taxon>Fungi incertae sedis</taxon>
        <taxon>Mucoromycota</taxon>
        <taxon>Mortierellomycotina</taxon>
        <taxon>Mortierellomycetes</taxon>
        <taxon>Mortierellales</taxon>
        <taxon>Mortierellaceae</taxon>
        <taxon>Actinomortierella</taxon>
    </lineage>
</organism>
<evidence type="ECO:0000256" key="3">
    <source>
        <dbReference type="ARBA" id="ARBA00008442"/>
    </source>
</evidence>
<evidence type="ECO:0000256" key="2">
    <source>
        <dbReference type="ARBA" id="ARBA00004574"/>
    </source>
</evidence>
<keyword evidence="10" id="KW-1185">Reference proteome</keyword>
<dbReference type="GO" id="GO:0043047">
    <property type="term" value="F:single-stranded telomeric DNA binding"/>
    <property type="evidence" value="ECO:0007669"/>
    <property type="project" value="InterPro"/>
</dbReference>
<reference evidence="9" key="1">
    <citation type="journal article" date="2020" name="Fungal Divers.">
        <title>Resolving the Mortierellaceae phylogeny through synthesis of multi-gene phylogenetics and phylogenomics.</title>
        <authorList>
            <person name="Vandepol N."/>
            <person name="Liber J."/>
            <person name="Desiro A."/>
            <person name="Na H."/>
            <person name="Kennedy M."/>
            <person name="Barry K."/>
            <person name="Grigoriev I.V."/>
            <person name="Miller A.N."/>
            <person name="O'Donnell K."/>
            <person name="Stajich J.E."/>
            <person name="Bonito G."/>
        </authorList>
    </citation>
    <scope>NUCLEOTIDE SEQUENCE</scope>
    <source>
        <strain evidence="9">BC1065</strain>
    </source>
</reference>
<evidence type="ECO:0000256" key="1">
    <source>
        <dbReference type="ARBA" id="ARBA00004123"/>
    </source>
</evidence>
<dbReference type="SUPFAM" id="SSF50249">
    <property type="entry name" value="Nucleic acid-binding proteins"/>
    <property type="match status" value="1"/>
</dbReference>
<evidence type="ECO:0000256" key="6">
    <source>
        <dbReference type="ARBA" id="ARBA00023125"/>
    </source>
</evidence>
<comment type="similarity">
    <text evidence="3">Belongs to the telombin family.</text>
</comment>
<dbReference type="Gene3D" id="2.40.50.140">
    <property type="entry name" value="Nucleic acid-binding proteins"/>
    <property type="match status" value="1"/>
</dbReference>
<evidence type="ECO:0000313" key="10">
    <source>
        <dbReference type="Proteomes" id="UP000807716"/>
    </source>
</evidence>
<comment type="subcellular location">
    <subcellularLocation>
        <location evidence="2">Chromosome</location>
        <location evidence="2">Telomere</location>
    </subcellularLocation>
    <subcellularLocation>
        <location evidence="1">Nucleus</location>
    </subcellularLocation>
</comment>
<keyword evidence="5" id="KW-0779">Telomere</keyword>
<keyword evidence="6" id="KW-0238">DNA-binding</keyword>
<feature type="domain" description="Protection of telomeres protein 1 ssDNA-binding" evidence="8">
    <location>
        <begin position="20"/>
        <end position="148"/>
    </location>
</feature>
<dbReference type="InterPro" id="IPR032042">
    <property type="entry name" value="POT1PC"/>
</dbReference>